<evidence type="ECO:0000256" key="5">
    <source>
        <dbReference type="ARBA" id="ARBA00023125"/>
    </source>
</evidence>
<evidence type="ECO:0000256" key="8">
    <source>
        <dbReference type="PROSITE-ProRule" id="PRU00094"/>
    </source>
</evidence>
<dbReference type="Proteomes" id="UP001642260">
    <property type="component" value="Unassembled WGS sequence"/>
</dbReference>
<protein>
    <recommendedName>
        <fullName evidence="9">GATA-type domain-containing protein</fullName>
    </recommendedName>
</protein>
<name>A0ABC8LNW8_ERUVS</name>
<comment type="similarity">
    <text evidence="7">Belongs to the type IV zinc-finger family. Class B subfamily.</text>
</comment>
<organism evidence="10 11">
    <name type="scientific">Eruca vesicaria subsp. sativa</name>
    <name type="common">Garden rocket</name>
    <name type="synonym">Eruca sativa</name>
    <dbReference type="NCBI Taxonomy" id="29727"/>
    <lineage>
        <taxon>Eukaryota</taxon>
        <taxon>Viridiplantae</taxon>
        <taxon>Streptophyta</taxon>
        <taxon>Embryophyta</taxon>
        <taxon>Tracheophyta</taxon>
        <taxon>Spermatophyta</taxon>
        <taxon>Magnoliopsida</taxon>
        <taxon>eudicotyledons</taxon>
        <taxon>Gunneridae</taxon>
        <taxon>Pentapetalae</taxon>
        <taxon>rosids</taxon>
        <taxon>malvids</taxon>
        <taxon>Brassicales</taxon>
        <taxon>Brassicaceae</taxon>
        <taxon>Brassiceae</taxon>
        <taxon>Eruca</taxon>
    </lineage>
</organism>
<keyword evidence="1" id="KW-0479">Metal-binding</keyword>
<evidence type="ECO:0000256" key="6">
    <source>
        <dbReference type="ARBA" id="ARBA00023163"/>
    </source>
</evidence>
<dbReference type="PANTHER" id="PTHR46813:SF16">
    <property type="entry name" value="GATA TRANSCRIPTION FACTOR 18"/>
    <property type="match status" value="1"/>
</dbReference>
<dbReference type="GO" id="GO:0008270">
    <property type="term" value="F:zinc ion binding"/>
    <property type="evidence" value="ECO:0007669"/>
    <property type="project" value="UniProtKB-KW"/>
</dbReference>
<dbReference type="PROSITE" id="PS50114">
    <property type="entry name" value="GATA_ZN_FINGER_2"/>
    <property type="match status" value="1"/>
</dbReference>
<proteinExistence type="inferred from homology"/>
<accession>A0ABC8LNW8</accession>
<dbReference type="CDD" id="cd00202">
    <property type="entry name" value="ZnF_GATA"/>
    <property type="match status" value="1"/>
</dbReference>
<sequence length="281" mass="30441">MMQTPYNTSMQGQYCHSCGMFHHHNQTCCYNNNFNAGSHSTVFSMQNGGVYEPNGEDYHSSSIVDCTLSLGTPSTRLCEEDEKRRRSTPSGAPSCISNFWDLLQTKNNNNSKMAPSSNVPSFSTANPIKPTRGCSGGSGGGESLLARRCANCDTTSTPLWRNGPRGPKSLCNACGIRFKKEERRTTAASVNAGGGGTPVAVDQYGHQNAGYNNYNNGNSWAHHTAQRVPCNYPANEIRFMDDYGSSGANNCDSDGGHGGVPFLSWRLNVADRASLVHDFTR</sequence>
<comment type="caution">
    <text evidence="10">The sequence shown here is derived from an EMBL/GenBank/DDBJ whole genome shotgun (WGS) entry which is preliminary data.</text>
</comment>
<dbReference type="PANTHER" id="PTHR46813">
    <property type="entry name" value="GATA TRANSCRIPTION FACTOR 18"/>
    <property type="match status" value="1"/>
</dbReference>
<evidence type="ECO:0000256" key="7">
    <source>
        <dbReference type="ARBA" id="ARBA00024019"/>
    </source>
</evidence>
<dbReference type="GO" id="GO:0003677">
    <property type="term" value="F:DNA binding"/>
    <property type="evidence" value="ECO:0007669"/>
    <property type="project" value="UniProtKB-KW"/>
</dbReference>
<dbReference type="InterPro" id="IPR013088">
    <property type="entry name" value="Znf_NHR/GATA"/>
</dbReference>
<feature type="domain" description="GATA-type" evidence="9">
    <location>
        <begin position="143"/>
        <end position="179"/>
    </location>
</feature>
<dbReference type="PROSITE" id="PS00344">
    <property type="entry name" value="GATA_ZN_FINGER_1"/>
    <property type="match status" value="1"/>
</dbReference>
<dbReference type="EMBL" id="CAKOAT010648487">
    <property type="protein sequence ID" value="CAH8385073.1"/>
    <property type="molecule type" value="Genomic_DNA"/>
</dbReference>
<keyword evidence="11" id="KW-1185">Reference proteome</keyword>
<dbReference type="AlphaFoldDB" id="A0ABC8LNW8"/>
<keyword evidence="5" id="KW-0238">DNA-binding</keyword>
<dbReference type="SUPFAM" id="SSF57716">
    <property type="entry name" value="Glucocorticoid receptor-like (DNA-binding domain)"/>
    <property type="match status" value="1"/>
</dbReference>
<keyword evidence="3" id="KW-0862">Zinc</keyword>
<keyword evidence="4" id="KW-0805">Transcription regulation</keyword>
<dbReference type="InterPro" id="IPR000679">
    <property type="entry name" value="Znf_GATA"/>
</dbReference>
<evidence type="ECO:0000256" key="2">
    <source>
        <dbReference type="ARBA" id="ARBA00022771"/>
    </source>
</evidence>
<evidence type="ECO:0000313" key="11">
    <source>
        <dbReference type="Proteomes" id="UP001642260"/>
    </source>
</evidence>
<keyword evidence="6" id="KW-0804">Transcription</keyword>
<evidence type="ECO:0000259" key="9">
    <source>
        <dbReference type="PROSITE" id="PS50114"/>
    </source>
</evidence>
<evidence type="ECO:0000256" key="4">
    <source>
        <dbReference type="ARBA" id="ARBA00023015"/>
    </source>
</evidence>
<gene>
    <name evidence="10" type="ORF">ERUC_LOCUS37556</name>
</gene>
<dbReference type="SMART" id="SM00401">
    <property type="entry name" value="ZnF_GATA"/>
    <property type="match status" value="1"/>
</dbReference>
<evidence type="ECO:0000313" key="10">
    <source>
        <dbReference type="EMBL" id="CAH8385073.1"/>
    </source>
</evidence>
<reference evidence="10 11" key="1">
    <citation type="submission" date="2022-03" db="EMBL/GenBank/DDBJ databases">
        <authorList>
            <person name="Macdonald S."/>
            <person name="Ahmed S."/>
            <person name="Newling K."/>
        </authorList>
    </citation>
    <scope>NUCLEOTIDE SEQUENCE [LARGE SCALE GENOMIC DNA]</scope>
</reference>
<dbReference type="Pfam" id="PF00320">
    <property type="entry name" value="GATA"/>
    <property type="match status" value="1"/>
</dbReference>
<evidence type="ECO:0000256" key="1">
    <source>
        <dbReference type="ARBA" id="ARBA00022723"/>
    </source>
</evidence>
<dbReference type="Gene3D" id="3.30.50.10">
    <property type="entry name" value="Erythroid Transcription Factor GATA-1, subunit A"/>
    <property type="match status" value="1"/>
</dbReference>
<evidence type="ECO:0000256" key="3">
    <source>
        <dbReference type="ARBA" id="ARBA00022833"/>
    </source>
</evidence>
<keyword evidence="2 8" id="KW-0863">Zinc-finger</keyword>